<proteinExistence type="predicted"/>
<dbReference type="EMBL" id="UINC01038814">
    <property type="protein sequence ID" value="SVB36363.1"/>
    <property type="molecule type" value="Genomic_DNA"/>
</dbReference>
<name>A0A382DFI5_9ZZZZ</name>
<sequence>VTTGSRIIMPIHEKILSIGLLSTQT</sequence>
<feature type="non-terminal residue" evidence="1">
    <location>
        <position position="25"/>
    </location>
</feature>
<evidence type="ECO:0000313" key="1">
    <source>
        <dbReference type="EMBL" id="SVB36363.1"/>
    </source>
</evidence>
<feature type="non-terminal residue" evidence="1">
    <location>
        <position position="1"/>
    </location>
</feature>
<gene>
    <name evidence="1" type="ORF">METZ01_LOCUS189217</name>
</gene>
<protein>
    <submittedName>
        <fullName evidence="1">Uncharacterized protein</fullName>
    </submittedName>
</protein>
<reference evidence="1" key="1">
    <citation type="submission" date="2018-05" db="EMBL/GenBank/DDBJ databases">
        <authorList>
            <person name="Lanie J.A."/>
            <person name="Ng W.-L."/>
            <person name="Kazmierczak K.M."/>
            <person name="Andrzejewski T.M."/>
            <person name="Davidsen T.M."/>
            <person name="Wayne K.J."/>
            <person name="Tettelin H."/>
            <person name="Glass J.I."/>
            <person name="Rusch D."/>
            <person name="Podicherti R."/>
            <person name="Tsui H.-C.T."/>
            <person name="Winkler M.E."/>
        </authorList>
    </citation>
    <scope>NUCLEOTIDE SEQUENCE</scope>
</reference>
<organism evidence="1">
    <name type="scientific">marine metagenome</name>
    <dbReference type="NCBI Taxonomy" id="408172"/>
    <lineage>
        <taxon>unclassified sequences</taxon>
        <taxon>metagenomes</taxon>
        <taxon>ecological metagenomes</taxon>
    </lineage>
</organism>
<dbReference type="AlphaFoldDB" id="A0A382DFI5"/>
<accession>A0A382DFI5</accession>